<protein>
    <submittedName>
        <fullName evidence="2">Uncharacterized protein</fullName>
    </submittedName>
</protein>
<dbReference type="HOGENOM" id="CLU_2992522_0_0_0"/>
<sequence>MVRISKQQERRSRFPRKHRPPQEKTGPLKDRLALGFKEHANALEGDVAKTAFIPKIK</sequence>
<dbReference type="KEGG" id="puv:PUV_10440"/>
<dbReference type="STRING" id="765952.PUV_10440"/>
<reference evidence="2 3" key="2">
    <citation type="journal article" date="2011" name="Mol. Biol. Evol.">
        <title>Unity in variety--the pan-genome of the Chlamydiae.</title>
        <authorList>
            <person name="Collingro A."/>
            <person name="Tischler P."/>
            <person name="Weinmaier T."/>
            <person name="Penz T."/>
            <person name="Heinz E."/>
            <person name="Brunham R.C."/>
            <person name="Read T.D."/>
            <person name="Bavoil P.M."/>
            <person name="Sachse K."/>
            <person name="Kahane S."/>
            <person name="Friedman M.G."/>
            <person name="Rattei T."/>
            <person name="Myers G.S."/>
            <person name="Horn M."/>
        </authorList>
    </citation>
    <scope>NUCLEOTIDE SEQUENCE [LARGE SCALE GENOMIC DNA]</scope>
    <source>
        <strain evidence="3">UV7</strain>
    </source>
</reference>
<evidence type="ECO:0000313" key="3">
    <source>
        <dbReference type="Proteomes" id="UP000000495"/>
    </source>
</evidence>
<feature type="compositionally biased region" description="Basic and acidic residues" evidence="1">
    <location>
        <begin position="20"/>
        <end position="29"/>
    </location>
</feature>
<dbReference type="AlphaFoldDB" id="F8KYN9"/>
<feature type="region of interest" description="Disordered" evidence="1">
    <location>
        <begin position="1"/>
        <end position="29"/>
    </location>
</feature>
<dbReference type="RefSeq" id="WP_006341624.1">
    <property type="nucleotide sequence ID" value="NC_015702.1"/>
</dbReference>
<accession>F8KYN9</accession>
<name>F8KYN9_PARAV</name>
<keyword evidence="3" id="KW-1185">Reference proteome</keyword>
<dbReference type="Proteomes" id="UP000000495">
    <property type="component" value="Chromosome"/>
</dbReference>
<dbReference type="eggNOG" id="ENOG502ZI0Y">
    <property type="taxonomic scope" value="Bacteria"/>
</dbReference>
<gene>
    <name evidence="2" type="ordered locus">PUV_10440</name>
</gene>
<organism evidence="2 3">
    <name type="scientific">Parachlamydia acanthamoebae (strain UV7)</name>
    <dbReference type="NCBI Taxonomy" id="765952"/>
    <lineage>
        <taxon>Bacteria</taxon>
        <taxon>Pseudomonadati</taxon>
        <taxon>Chlamydiota</taxon>
        <taxon>Chlamydiia</taxon>
        <taxon>Parachlamydiales</taxon>
        <taxon>Parachlamydiaceae</taxon>
        <taxon>Parachlamydia</taxon>
    </lineage>
</organism>
<proteinExistence type="predicted"/>
<dbReference type="EMBL" id="FR872580">
    <property type="protein sequence ID" value="CCB85994.1"/>
    <property type="molecule type" value="Genomic_DNA"/>
</dbReference>
<evidence type="ECO:0000313" key="2">
    <source>
        <dbReference type="EMBL" id="CCB85994.1"/>
    </source>
</evidence>
<reference key="1">
    <citation type="journal article" date="2011" name="Mol. Biol. Evol.">
        <title>Unity in variety -- the pan-genome of the Chlamydiae.</title>
        <authorList>
            <person name="Collingro A."/>
            <person name="Tischler P."/>
            <person name="Weinmaier T."/>
            <person name="Penz T."/>
            <person name="Heinz E."/>
            <person name="Brunham R.C."/>
            <person name="Read T.D."/>
            <person name="Bavoil P.M."/>
            <person name="Sachse K."/>
            <person name="Kahane S."/>
            <person name="Friedman M.G."/>
            <person name="Rattei T."/>
            <person name="Myers G.S.A."/>
            <person name="Horn M."/>
        </authorList>
    </citation>
    <scope>NUCLEOTIDE SEQUENCE</scope>
    <source>
        <strain>UV7</strain>
    </source>
</reference>
<evidence type="ECO:0000256" key="1">
    <source>
        <dbReference type="SAM" id="MobiDB-lite"/>
    </source>
</evidence>
<feature type="compositionally biased region" description="Basic and acidic residues" evidence="1">
    <location>
        <begin position="1"/>
        <end position="12"/>
    </location>
</feature>